<evidence type="ECO:0000256" key="4">
    <source>
        <dbReference type="ARBA" id="ARBA00023163"/>
    </source>
</evidence>
<dbReference type="PRINTS" id="PR00404">
    <property type="entry name" value="MADSDOMAIN"/>
</dbReference>
<keyword evidence="4" id="KW-0804">Transcription</keyword>
<dbReference type="Pfam" id="PF01486">
    <property type="entry name" value="K-box"/>
    <property type="match status" value="1"/>
</dbReference>
<dbReference type="InterPro" id="IPR033896">
    <property type="entry name" value="MEF2-like_N"/>
</dbReference>
<dbReference type="InterPro" id="IPR050142">
    <property type="entry name" value="MADS-box/MEF2_TF"/>
</dbReference>
<dbReference type="SUPFAM" id="SSF55455">
    <property type="entry name" value="SRF-like"/>
    <property type="match status" value="1"/>
</dbReference>
<evidence type="ECO:0000256" key="2">
    <source>
        <dbReference type="ARBA" id="ARBA00023015"/>
    </source>
</evidence>
<dbReference type="InterPro" id="IPR002487">
    <property type="entry name" value="TF_Kbox"/>
</dbReference>
<dbReference type="Pfam" id="PF00319">
    <property type="entry name" value="SRF-TF"/>
    <property type="match status" value="1"/>
</dbReference>
<organism evidence="9">
    <name type="scientific">Hippophae rhamnoides</name>
    <name type="common">sea-buckthorn</name>
    <dbReference type="NCBI Taxonomy" id="193516"/>
    <lineage>
        <taxon>Eukaryota</taxon>
        <taxon>Viridiplantae</taxon>
        <taxon>Streptophyta</taxon>
        <taxon>Embryophyta</taxon>
        <taxon>Tracheophyta</taxon>
        <taxon>Spermatophyta</taxon>
        <taxon>Magnoliopsida</taxon>
        <taxon>eudicotyledons</taxon>
        <taxon>Gunneridae</taxon>
        <taxon>Pentapetalae</taxon>
        <taxon>rosids</taxon>
        <taxon>fabids</taxon>
        <taxon>Rosales</taxon>
        <taxon>Elaeagnaceae</taxon>
        <taxon>Hippophae</taxon>
    </lineage>
</organism>
<dbReference type="PANTHER" id="PTHR48019">
    <property type="entry name" value="SERUM RESPONSE FACTOR HOMOLOG"/>
    <property type="match status" value="1"/>
</dbReference>
<evidence type="ECO:0000256" key="1">
    <source>
        <dbReference type="ARBA" id="ARBA00004123"/>
    </source>
</evidence>
<dbReference type="PROSITE" id="PS51297">
    <property type="entry name" value="K_BOX"/>
    <property type="match status" value="1"/>
</dbReference>
<evidence type="ECO:0000256" key="3">
    <source>
        <dbReference type="ARBA" id="ARBA00023125"/>
    </source>
</evidence>
<evidence type="ECO:0000259" key="7">
    <source>
        <dbReference type="PROSITE" id="PS50066"/>
    </source>
</evidence>
<evidence type="ECO:0000256" key="5">
    <source>
        <dbReference type="ARBA" id="ARBA00023242"/>
    </source>
</evidence>
<comment type="subcellular location">
    <subcellularLocation>
        <location evidence="1">Nucleus</location>
    </subcellularLocation>
</comment>
<name>A0AAU7LJC3_9ROSA</name>
<protein>
    <submittedName>
        <fullName evidence="9">MADS36</fullName>
    </submittedName>
</protein>
<keyword evidence="6" id="KW-0175">Coiled coil</keyword>
<dbReference type="InterPro" id="IPR002100">
    <property type="entry name" value="TF_MADSbox"/>
</dbReference>
<evidence type="ECO:0000256" key="6">
    <source>
        <dbReference type="SAM" id="Coils"/>
    </source>
</evidence>
<gene>
    <name evidence="9" type="primary">MADS36</name>
</gene>
<keyword evidence="2" id="KW-0805">Transcription regulation</keyword>
<dbReference type="GO" id="GO:0003700">
    <property type="term" value="F:DNA-binding transcription factor activity"/>
    <property type="evidence" value="ECO:0007669"/>
    <property type="project" value="InterPro"/>
</dbReference>
<feature type="coiled-coil region" evidence="6">
    <location>
        <begin position="120"/>
        <end position="159"/>
    </location>
</feature>
<keyword evidence="3" id="KW-0238">DNA-binding</keyword>
<proteinExistence type="evidence at transcript level"/>
<keyword evidence="5" id="KW-0539">Nucleus</keyword>
<feature type="domain" description="K-box" evidence="8">
    <location>
        <begin position="83"/>
        <end position="171"/>
    </location>
</feature>
<dbReference type="GO" id="GO:0005634">
    <property type="term" value="C:nucleus"/>
    <property type="evidence" value="ECO:0007669"/>
    <property type="project" value="UniProtKB-SubCell"/>
</dbReference>
<reference evidence="9" key="2">
    <citation type="submission" date="2024-02" db="EMBL/GenBank/DDBJ databases">
        <authorList>
            <person name="Xu Y."/>
            <person name="Zhao J."/>
        </authorList>
    </citation>
    <scope>NUCLEOTIDE SEQUENCE</scope>
</reference>
<dbReference type="SMART" id="SM00432">
    <property type="entry name" value="MADS"/>
    <property type="match status" value="1"/>
</dbReference>
<dbReference type="CDD" id="cd00265">
    <property type="entry name" value="MADS_MEF2_like"/>
    <property type="match status" value="1"/>
</dbReference>
<evidence type="ECO:0000259" key="8">
    <source>
        <dbReference type="PROSITE" id="PS51297"/>
    </source>
</evidence>
<dbReference type="FunFam" id="3.40.1810.10:FF:000003">
    <property type="entry name" value="MADS-box transcription factor MADS-MC"/>
    <property type="match status" value="1"/>
</dbReference>
<dbReference type="GO" id="GO:0046983">
    <property type="term" value="F:protein dimerization activity"/>
    <property type="evidence" value="ECO:0007669"/>
    <property type="project" value="InterPro"/>
</dbReference>
<accession>A0AAU7LJC3</accession>
<dbReference type="GO" id="GO:0045944">
    <property type="term" value="P:positive regulation of transcription by RNA polymerase II"/>
    <property type="evidence" value="ECO:0007669"/>
    <property type="project" value="InterPro"/>
</dbReference>
<sequence>MGRGRIEIKKIENQNNRQVTFSKRRNGLLKKAKELSVLCDAEVSILIFSCTGKLYQFSSTSMQHTLERYNKGNYASQNVDSQQLEPSYEETTFKNEIASLRLACLQMMGKELDGLTYKELQQLEKQLSEGLLSVKDKKEQKILSENEKLRKELEEFRRNNKSPTVECCPVAKEFYPQRTKAVSKSTSEESQMCERSDTCLHLGYVFN</sequence>
<dbReference type="GO" id="GO:0000977">
    <property type="term" value="F:RNA polymerase II transcription regulatory region sequence-specific DNA binding"/>
    <property type="evidence" value="ECO:0007669"/>
    <property type="project" value="InterPro"/>
</dbReference>
<feature type="domain" description="MADS-box" evidence="7">
    <location>
        <begin position="1"/>
        <end position="61"/>
    </location>
</feature>
<dbReference type="PROSITE" id="PS50066">
    <property type="entry name" value="MADS_BOX_2"/>
    <property type="match status" value="1"/>
</dbReference>
<dbReference type="Gene3D" id="3.40.1810.10">
    <property type="entry name" value="Transcription factor, MADS-box"/>
    <property type="match status" value="1"/>
</dbReference>
<dbReference type="PROSITE" id="PS00350">
    <property type="entry name" value="MADS_BOX_1"/>
    <property type="match status" value="1"/>
</dbReference>
<dbReference type="AlphaFoldDB" id="A0AAU7LJC3"/>
<dbReference type="InterPro" id="IPR036879">
    <property type="entry name" value="TF_MADSbox_sf"/>
</dbReference>
<dbReference type="EMBL" id="PP400871">
    <property type="protein sequence ID" value="XBP28231.1"/>
    <property type="molecule type" value="mRNA"/>
</dbReference>
<evidence type="ECO:0000313" key="9">
    <source>
        <dbReference type="EMBL" id="XBP28231.1"/>
    </source>
</evidence>
<reference evidence="9" key="1">
    <citation type="journal article" date="2024" name="Front. Plant Sci.">
        <title>Genome-wide analysis of the MADS-box gene family of sea buckthorn (Hippophae rhamnoides ssp. sinensis) and their potential role in floral organ development.</title>
        <authorList>
            <person name="Zhao J."/>
            <person name="Xu Y."/>
            <person name="Zhang Z."/>
            <person name="Zhao M."/>
            <person name="Li K."/>
            <person name="Wang F."/>
            <person name="Sun K."/>
        </authorList>
    </citation>
    <scope>NUCLEOTIDE SEQUENCE</scope>
</reference>